<dbReference type="Gene3D" id="3.40.50.300">
    <property type="entry name" value="P-loop containing nucleotide triphosphate hydrolases"/>
    <property type="match status" value="1"/>
</dbReference>
<dbReference type="SUPFAM" id="SSF52540">
    <property type="entry name" value="P-loop containing nucleoside triphosphate hydrolases"/>
    <property type="match status" value="1"/>
</dbReference>
<keyword evidence="8" id="KW-0267">Excision nuclease</keyword>
<evidence type="ECO:0000256" key="10">
    <source>
        <dbReference type="ARBA" id="ARBA00023204"/>
    </source>
</evidence>
<keyword evidence="3" id="KW-0677">Repeat</keyword>
<dbReference type="GO" id="GO:0005737">
    <property type="term" value="C:cytoplasm"/>
    <property type="evidence" value="ECO:0007669"/>
    <property type="project" value="UniProtKB-SubCell"/>
</dbReference>
<protein>
    <recommendedName>
        <fullName evidence="12">UvrABC system protein A</fullName>
    </recommendedName>
    <alternativeName>
        <fullName evidence="13">Excinuclease ABC subunit A</fullName>
    </alternativeName>
</protein>
<evidence type="ECO:0000256" key="9">
    <source>
        <dbReference type="ARBA" id="ARBA00023125"/>
    </source>
</evidence>
<evidence type="ECO:0000256" key="3">
    <source>
        <dbReference type="ARBA" id="ARBA00022737"/>
    </source>
</evidence>
<keyword evidence="5" id="KW-0227">DNA damage</keyword>
<dbReference type="Proteomes" id="UP000004384">
    <property type="component" value="Unassembled WGS sequence"/>
</dbReference>
<dbReference type="EMBL" id="ACVP01000003">
    <property type="protein sequence ID" value="EET78450.1"/>
    <property type="molecule type" value="Genomic_DNA"/>
</dbReference>
<comment type="similarity">
    <text evidence="11">Belongs to the ABC transporter superfamily. UvrA family.</text>
</comment>
<keyword evidence="6" id="KW-0228">DNA excision</keyword>
<dbReference type="AlphaFoldDB" id="C6R724"/>
<keyword evidence="4" id="KW-0547">Nucleotide-binding</keyword>
<proteinExistence type="inferred from homology"/>
<dbReference type="PANTHER" id="PTHR43152:SF1">
    <property type="entry name" value="UVRA PROTEIN"/>
    <property type="match status" value="1"/>
</dbReference>
<keyword evidence="2" id="KW-0963">Cytoplasm</keyword>
<evidence type="ECO:0000256" key="1">
    <source>
        <dbReference type="ARBA" id="ARBA00004496"/>
    </source>
</evidence>
<evidence type="ECO:0000256" key="12">
    <source>
        <dbReference type="ARBA" id="ARBA00039316"/>
    </source>
</evidence>
<keyword evidence="10" id="KW-0234">DNA repair</keyword>
<dbReference type="GO" id="GO:0003677">
    <property type="term" value="F:DNA binding"/>
    <property type="evidence" value="ECO:0007669"/>
    <property type="project" value="UniProtKB-KW"/>
</dbReference>
<evidence type="ECO:0000256" key="5">
    <source>
        <dbReference type="ARBA" id="ARBA00022763"/>
    </source>
</evidence>
<dbReference type="GO" id="GO:0006281">
    <property type="term" value="P:DNA repair"/>
    <property type="evidence" value="ECO:0007669"/>
    <property type="project" value="UniProtKB-KW"/>
</dbReference>
<keyword evidence="7" id="KW-0067">ATP-binding</keyword>
<evidence type="ECO:0000256" key="4">
    <source>
        <dbReference type="ARBA" id="ARBA00022741"/>
    </source>
</evidence>
<dbReference type="GO" id="GO:0005524">
    <property type="term" value="F:ATP binding"/>
    <property type="evidence" value="ECO:0007669"/>
    <property type="project" value="UniProtKB-KW"/>
</dbReference>
<dbReference type="PANTHER" id="PTHR43152">
    <property type="entry name" value="UVRABC SYSTEM PROTEIN A"/>
    <property type="match status" value="1"/>
</dbReference>
<dbReference type="GO" id="GO:0004518">
    <property type="term" value="F:nuclease activity"/>
    <property type="evidence" value="ECO:0007669"/>
    <property type="project" value="UniProtKB-KW"/>
</dbReference>
<reference evidence="14 15" key="1">
    <citation type="submission" date="2009-06" db="EMBL/GenBank/DDBJ databases">
        <authorList>
            <person name="Dodson R."/>
            <person name="Sebastian Y."/>
            <person name="Madupu R."/>
            <person name="Durkin A.S."/>
            <person name="Torralba M."/>
            <person name="Methe B."/>
            <person name="Sutton G.G."/>
            <person name="Strausberg R.L."/>
            <person name="Nelson K.E."/>
        </authorList>
    </citation>
    <scope>NUCLEOTIDE SEQUENCE [LARGE SCALE GENOMIC DNA]</scope>
    <source>
        <strain evidence="14 15">SK141</strain>
    </source>
</reference>
<gene>
    <name evidence="14" type="ORF">CORTU0001_1321</name>
</gene>
<evidence type="ECO:0000313" key="14">
    <source>
        <dbReference type="EMBL" id="EET78450.1"/>
    </source>
</evidence>
<accession>C6R724</accession>
<evidence type="ECO:0000256" key="2">
    <source>
        <dbReference type="ARBA" id="ARBA00022490"/>
    </source>
</evidence>
<dbReference type="InterPro" id="IPR027417">
    <property type="entry name" value="P-loop_NTPase"/>
</dbReference>
<evidence type="ECO:0000256" key="11">
    <source>
        <dbReference type="ARBA" id="ARBA00038000"/>
    </source>
</evidence>
<comment type="subcellular location">
    <subcellularLocation>
        <location evidence="1">Cytoplasm</location>
    </subcellularLocation>
</comment>
<comment type="caution">
    <text evidence="14">The sequence shown here is derived from an EMBL/GenBank/DDBJ whole genome shotgun (WGS) entry which is preliminary data.</text>
</comment>
<evidence type="ECO:0000256" key="13">
    <source>
        <dbReference type="ARBA" id="ARBA00042156"/>
    </source>
</evidence>
<organism evidence="14 15">
    <name type="scientific">Corynebacterium tuberculostearicum SK141</name>
    <dbReference type="NCBI Taxonomy" id="553206"/>
    <lineage>
        <taxon>Bacteria</taxon>
        <taxon>Bacillati</taxon>
        <taxon>Actinomycetota</taxon>
        <taxon>Actinomycetes</taxon>
        <taxon>Mycobacteriales</taxon>
        <taxon>Corynebacteriaceae</taxon>
        <taxon>Corynebacterium</taxon>
    </lineage>
</organism>
<name>C6R724_9CORY</name>
<evidence type="ECO:0000256" key="6">
    <source>
        <dbReference type="ARBA" id="ARBA00022769"/>
    </source>
</evidence>
<sequence length="91" mass="9277">MLVLDEPTTGLHPADTARILALLDELVDSGHTVICIDHNLAVLAHADHAIDLGPGAGSAGGQLVFSGTPADLAEQQDSVTGRFLADALVSP</sequence>
<evidence type="ECO:0000256" key="7">
    <source>
        <dbReference type="ARBA" id="ARBA00022840"/>
    </source>
</evidence>
<evidence type="ECO:0000256" key="8">
    <source>
        <dbReference type="ARBA" id="ARBA00022881"/>
    </source>
</evidence>
<evidence type="ECO:0000313" key="15">
    <source>
        <dbReference type="Proteomes" id="UP000004384"/>
    </source>
</evidence>
<keyword evidence="9" id="KW-0238">DNA-binding</keyword>